<dbReference type="SUPFAM" id="SSF52833">
    <property type="entry name" value="Thioredoxin-like"/>
    <property type="match status" value="1"/>
</dbReference>
<dbReference type="InterPro" id="IPR010987">
    <property type="entry name" value="Glutathione-S-Trfase_C-like"/>
</dbReference>
<protein>
    <recommendedName>
        <fullName evidence="6">Glutathione S-transferase</fullName>
        <ecNumber evidence="3">2.5.1.18</ecNumber>
    </recommendedName>
    <alternativeName>
        <fullName evidence="7">GST class-mu</fullName>
    </alternativeName>
</protein>
<feature type="domain" description="GST N-terminal" evidence="8">
    <location>
        <begin position="1"/>
        <end position="88"/>
    </location>
</feature>
<feature type="non-terminal residue" evidence="10">
    <location>
        <position position="207"/>
    </location>
</feature>
<dbReference type="PRINTS" id="PR01267">
    <property type="entry name" value="GSTRNSFRASEM"/>
</dbReference>
<comment type="similarity">
    <text evidence="2">Belongs to the GST superfamily. Mu family.</text>
</comment>
<evidence type="ECO:0000256" key="3">
    <source>
        <dbReference type="ARBA" id="ARBA00012452"/>
    </source>
</evidence>
<dbReference type="InterPro" id="IPR036282">
    <property type="entry name" value="Glutathione-S-Trfase_C_sf"/>
</dbReference>
<reference evidence="10 11" key="1">
    <citation type="submission" date="2013-11" db="EMBL/GenBank/DDBJ databases">
        <title>Genome sequencing of Stegodyphus mimosarum.</title>
        <authorList>
            <person name="Bechsgaard J."/>
        </authorList>
    </citation>
    <scope>NUCLEOTIDE SEQUENCE [LARGE SCALE GENOMIC DNA]</scope>
</reference>
<dbReference type="SFLD" id="SFLDS00019">
    <property type="entry name" value="Glutathione_Transferase_(cytos"/>
    <property type="match status" value="1"/>
</dbReference>
<dbReference type="Gene3D" id="1.20.1050.10">
    <property type="match status" value="1"/>
</dbReference>
<dbReference type="Proteomes" id="UP000054359">
    <property type="component" value="Unassembled WGS sequence"/>
</dbReference>
<dbReference type="Pfam" id="PF14497">
    <property type="entry name" value="GST_C_3"/>
    <property type="match status" value="1"/>
</dbReference>
<sequence length="207" mass="24648">MAPVLGYWNIRGLAQPIRLLLAYTETEFEDKKYAYGPAPDYDRSAWLKEKHTLGLDFPNLPYYIDGDVKLTQSITIMRYLARKHKLEPEAEEDKIRADLIEQQVSDFRLNLAKIAYNSEFEKLKEEYLKKLPTLLKEFSDFLGKRLWFASQDKITYVDFMIYEALYHHKALAADCLNEFQNLKDFFDRFEELSTIQKYIQSPDYLKW</sequence>
<proteinExistence type="inferred from homology"/>
<dbReference type="SFLD" id="SFLDG01205">
    <property type="entry name" value="AMPS.1"/>
    <property type="match status" value="1"/>
</dbReference>
<dbReference type="SUPFAM" id="SSF47616">
    <property type="entry name" value="GST C-terminal domain-like"/>
    <property type="match status" value="1"/>
</dbReference>
<accession>A0A087T3Y7</accession>
<dbReference type="GO" id="GO:0004364">
    <property type="term" value="F:glutathione transferase activity"/>
    <property type="evidence" value="ECO:0007669"/>
    <property type="project" value="UniProtKB-EC"/>
</dbReference>
<dbReference type="SFLD" id="SFLDG00363">
    <property type="entry name" value="AMPS_(cytGST):_Alpha-__Mu-__Pi"/>
    <property type="match status" value="1"/>
</dbReference>
<dbReference type="EC" id="2.5.1.18" evidence="3"/>
<evidence type="ECO:0000256" key="4">
    <source>
        <dbReference type="ARBA" id="ARBA00022679"/>
    </source>
</evidence>
<dbReference type="InterPro" id="IPR050213">
    <property type="entry name" value="GST_superfamily"/>
</dbReference>
<dbReference type="OMA" id="EEWFGEV"/>
<dbReference type="STRING" id="407821.A0A087T3Y7"/>
<dbReference type="FunFam" id="3.40.30.10:FF:000019">
    <property type="entry name" value="Glutathione S-transferase Mu"/>
    <property type="match status" value="1"/>
</dbReference>
<evidence type="ECO:0000259" key="9">
    <source>
        <dbReference type="PROSITE" id="PS50405"/>
    </source>
</evidence>
<dbReference type="PANTHER" id="PTHR11571">
    <property type="entry name" value="GLUTATHIONE S-TRANSFERASE"/>
    <property type="match status" value="1"/>
</dbReference>
<dbReference type="InterPro" id="IPR003081">
    <property type="entry name" value="GST_mu"/>
</dbReference>
<dbReference type="FunFam" id="1.20.1050.10:FF:000003">
    <property type="entry name" value="Glutathione S-transferase 2"/>
    <property type="match status" value="1"/>
</dbReference>
<dbReference type="InterPro" id="IPR004045">
    <property type="entry name" value="Glutathione_S-Trfase_N"/>
</dbReference>
<dbReference type="GO" id="GO:0042802">
    <property type="term" value="F:identical protein binding"/>
    <property type="evidence" value="ECO:0007669"/>
    <property type="project" value="UniProtKB-ARBA"/>
</dbReference>
<gene>
    <name evidence="10" type="ORF">X975_10404</name>
</gene>
<feature type="domain" description="GST C-terminal" evidence="9">
    <location>
        <begin position="90"/>
        <end position="207"/>
    </location>
</feature>
<dbReference type="PANTHER" id="PTHR11571:SF222">
    <property type="entry name" value="GLUTATHIONE TRANSFERASE"/>
    <property type="match status" value="1"/>
</dbReference>
<dbReference type="GO" id="GO:0006749">
    <property type="term" value="P:glutathione metabolic process"/>
    <property type="evidence" value="ECO:0007669"/>
    <property type="project" value="TreeGrafter"/>
</dbReference>
<keyword evidence="11" id="KW-1185">Reference proteome</keyword>
<dbReference type="PROSITE" id="PS50404">
    <property type="entry name" value="GST_NTER"/>
    <property type="match status" value="1"/>
</dbReference>
<keyword evidence="4 10" id="KW-0808">Transferase</keyword>
<dbReference type="CDD" id="cd03075">
    <property type="entry name" value="GST_N_Mu"/>
    <property type="match status" value="1"/>
</dbReference>
<evidence type="ECO:0000313" key="10">
    <source>
        <dbReference type="EMBL" id="KFM59826.1"/>
    </source>
</evidence>
<comment type="function">
    <text evidence="1">Conjugation of reduced glutathione to a wide number of exogenous and endogenous hydrophobic electrophiles.</text>
</comment>
<evidence type="ECO:0000313" key="11">
    <source>
        <dbReference type="Proteomes" id="UP000054359"/>
    </source>
</evidence>
<evidence type="ECO:0000256" key="2">
    <source>
        <dbReference type="ARBA" id="ARBA00005861"/>
    </source>
</evidence>
<name>A0A087T3Y7_STEMI</name>
<dbReference type="PROSITE" id="PS50405">
    <property type="entry name" value="GST_CTER"/>
    <property type="match status" value="1"/>
</dbReference>
<dbReference type="InterPro" id="IPR004046">
    <property type="entry name" value="GST_C"/>
</dbReference>
<organism evidence="10 11">
    <name type="scientific">Stegodyphus mimosarum</name>
    <name type="common">African social velvet spider</name>
    <dbReference type="NCBI Taxonomy" id="407821"/>
    <lineage>
        <taxon>Eukaryota</taxon>
        <taxon>Metazoa</taxon>
        <taxon>Ecdysozoa</taxon>
        <taxon>Arthropoda</taxon>
        <taxon>Chelicerata</taxon>
        <taxon>Arachnida</taxon>
        <taxon>Araneae</taxon>
        <taxon>Araneomorphae</taxon>
        <taxon>Entelegynae</taxon>
        <taxon>Eresoidea</taxon>
        <taxon>Eresidae</taxon>
        <taxon>Stegodyphus</taxon>
    </lineage>
</organism>
<evidence type="ECO:0000259" key="8">
    <source>
        <dbReference type="PROSITE" id="PS50404"/>
    </source>
</evidence>
<dbReference type="AlphaFoldDB" id="A0A087T3Y7"/>
<evidence type="ECO:0000256" key="6">
    <source>
        <dbReference type="ARBA" id="ARBA00071200"/>
    </source>
</evidence>
<dbReference type="InterPro" id="IPR036249">
    <property type="entry name" value="Thioredoxin-like_sf"/>
</dbReference>
<comment type="catalytic activity">
    <reaction evidence="5">
        <text>RX + glutathione = an S-substituted glutathione + a halide anion + H(+)</text>
        <dbReference type="Rhea" id="RHEA:16437"/>
        <dbReference type="ChEBI" id="CHEBI:15378"/>
        <dbReference type="ChEBI" id="CHEBI:16042"/>
        <dbReference type="ChEBI" id="CHEBI:17792"/>
        <dbReference type="ChEBI" id="CHEBI:57925"/>
        <dbReference type="ChEBI" id="CHEBI:90779"/>
        <dbReference type="EC" id="2.5.1.18"/>
    </reaction>
</comment>
<evidence type="ECO:0000256" key="7">
    <source>
        <dbReference type="ARBA" id="ARBA00081375"/>
    </source>
</evidence>
<dbReference type="InterPro" id="IPR040079">
    <property type="entry name" value="Glutathione_S-Trfase"/>
</dbReference>
<dbReference type="Gene3D" id="3.40.30.10">
    <property type="entry name" value="Glutaredoxin"/>
    <property type="match status" value="1"/>
</dbReference>
<evidence type="ECO:0000256" key="5">
    <source>
        <dbReference type="ARBA" id="ARBA00047960"/>
    </source>
</evidence>
<dbReference type="Pfam" id="PF02798">
    <property type="entry name" value="GST_N"/>
    <property type="match status" value="1"/>
</dbReference>
<evidence type="ECO:0000256" key="1">
    <source>
        <dbReference type="ARBA" id="ARBA00003701"/>
    </source>
</evidence>
<dbReference type="EMBL" id="KK113288">
    <property type="protein sequence ID" value="KFM59826.1"/>
    <property type="molecule type" value="Genomic_DNA"/>
</dbReference>
<dbReference type="OrthoDB" id="4951845at2759"/>